<protein>
    <recommendedName>
        <fullName evidence="1">PID domain-containing protein</fullName>
    </recommendedName>
</protein>
<dbReference type="AlphaFoldDB" id="A0A9P0DE53"/>
<evidence type="ECO:0000259" key="1">
    <source>
        <dbReference type="SMART" id="SM00462"/>
    </source>
</evidence>
<dbReference type="SUPFAM" id="SSF50729">
    <property type="entry name" value="PH domain-like"/>
    <property type="match status" value="1"/>
</dbReference>
<dbReference type="CDD" id="cd01214">
    <property type="entry name" value="PTB_FAM43A"/>
    <property type="match status" value="1"/>
</dbReference>
<organism evidence="2 3">
    <name type="scientific">Ceutorhynchus assimilis</name>
    <name type="common">cabbage seed weevil</name>
    <dbReference type="NCBI Taxonomy" id="467358"/>
    <lineage>
        <taxon>Eukaryota</taxon>
        <taxon>Metazoa</taxon>
        <taxon>Ecdysozoa</taxon>
        <taxon>Arthropoda</taxon>
        <taxon>Hexapoda</taxon>
        <taxon>Insecta</taxon>
        <taxon>Pterygota</taxon>
        <taxon>Neoptera</taxon>
        <taxon>Endopterygota</taxon>
        <taxon>Coleoptera</taxon>
        <taxon>Polyphaga</taxon>
        <taxon>Cucujiformia</taxon>
        <taxon>Curculionidae</taxon>
        <taxon>Ceutorhynchinae</taxon>
        <taxon>Ceutorhynchus</taxon>
    </lineage>
</organism>
<sequence length="495" mass="57169">MTTKIMDHHHHHQMQTNNKVLTIREEKFMKKIPLLNDMPRKALTKENKRTFKNVFNKIRLRKCASATISKPFPTYHVAYLGNVITGWAKGDGCIEKPLATLWRNYIQSSRPDVNMHLTVSGGGLKAVTKNHGLTEYWAHRLTTCAAPEEFPRIFCWIYRHEGRRLRHELRCHAALCSSTDMARQIHKELKEFLLQALTDFKKEKLSRQNARLSLVNSVQENPSLPRRKILLGTGTHNYRPPLECSKSAPKLSSIEEMYGEEEDDGDLLRRTQQIYRNILKSYEKAANYLFERDTYWPYYKKKQAIRWSNRSNNKNHCDIRQNNYKDVDSKNIENELTSVETEEDKCDIKNNNCSMRTEAENNKLTQDPILATIEETLENKKLDLDFKIGGEVLPALKIPDKPNIDHPFVITKGFIDQEKVSLVPVGESHSDFSSLKVYKKRSFNDGNNKDFAACAMFLGESLGQLEHIFQSHCSFSGGDRSEDEITSKMNSTLLV</sequence>
<dbReference type="SMART" id="SM00462">
    <property type="entry name" value="PTB"/>
    <property type="match status" value="1"/>
</dbReference>
<reference evidence="2" key="1">
    <citation type="submission" date="2022-01" db="EMBL/GenBank/DDBJ databases">
        <authorList>
            <person name="King R."/>
        </authorList>
    </citation>
    <scope>NUCLEOTIDE SEQUENCE</scope>
</reference>
<keyword evidence="3" id="KW-1185">Reference proteome</keyword>
<proteinExistence type="predicted"/>
<dbReference type="Proteomes" id="UP001152799">
    <property type="component" value="Chromosome 3"/>
</dbReference>
<dbReference type="InterPro" id="IPR051133">
    <property type="entry name" value="Adapter_Engulfment-Domain"/>
</dbReference>
<dbReference type="Gene3D" id="2.30.29.30">
    <property type="entry name" value="Pleckstrin-homology domain (PH domain)/Phosphotyrosine-binding domain (PTB)"/>
    <property type="match status" value="1"/>
</dbReference>
<feature type="domain" description="PID" evidence="1">
    <location>
        <begin position="70"/>
        <end position="206"/>
    </location>
</feature>
<gene>
    <name evidence="2" type="ORF">CEUTPL_LOCUS7139</name>
</gene>
<dbReference type="EMBL" id="OU892279">
    <property type="protein sequence ID" value="CAH1128390.1"/>
    <property type="molecule type" value="Genomic_DNA"/>
</dbReference>
<name>A0A9P0DE53_9CUCU</name>
<dbReference type="PANTHER" id="PTHR11232">
    <property type="entry name" value="PHOSPHOTYROSINE INTERACTION DOMAIN-CONTAINING FAMILY MEMBER"/>
    <property type="match status" value="1"/>
</dbReference>
<accession>A0A9P0DE53</accession>
<dbReference type="InterPro" id="IPR033930">
    <property type="entry name" value="FAM43A/B_PTB"/>
</dbReference>
<dbReference type="InterPro" id="IPR006020">
    <property type="entry name" value="PTB/PI_dom"/>
</dbReference>
<dbReference type="Pfam" id="PF14719">
    <property type="entry name" value="PID_2"/>
    <property type="match status" value="1"/>
</dbReference>
<dbReference type="InterPro" id="IPR011993">
    <property type="entry name" value="PH-like_dom_sf"/>
</dbReference>
<evidence type="ECO:0000313" key="2">
    <source>
        <dbReference type="EMBL" id="CAH1128390.1"/>
    </source>
</evidence>
<dbReference type="PANTHER" id="PTHR11232:SF2">
    <property type="entry name" value="FI05246P"/>
    <property type="match status" value="1"/>
</dbReference>
<dbReference type="OrthoDB" id="5962185at2759"/>
<evidence type="ECO:0000313" key="3">
    <source>
        <dbReference type="Proteomes" id="UP001152799"/>
    </source>
</evidence>